<dbReference type="Proteomes" id="UP000603904">
    <property type="component" value="Unassembled WGS sequence"/>
</dbReference>
<evidence type="ECO:0000256" key="2">
    <source>
        <dbReference type="ARBA" id="ARBA00004236"/>
    </source>
</evidence>
<evidence type="ECO:0000313" key="14">
    <source>
        <dbReference type="Proteomes" id="UP000603904"/>
    </source>
</evidence>
<proteinExistence type="predicted"/>
<sequence>MKTSQPLPLVPMLGGAVTAAVLGYSYGRWRRRRPVAAITPAPVEAHPPPAAQPATMSADGIAEHLAAANAMINLCERIRWYAEDLCHELRSPLTALRTELEEARLHPRQADTARLIENALVSADRLDRVVDSILVMTRLQAASHQSRERFDLAAVVRNEVLMASLHARMRPSDPVVVWAVREQIRQALRNLLDNAHRHALGTVEVEVRHADGTVFLIVDDDGDGVPNADRRRLVERFTRLDDVRRRDEGGTSLDLSLIQAITEVHGGTLHVEDSPIGGARFVLTLPAAQP</sequence>
<evidence type="ECO:0000256" key="5">
    <source>
        <dbReference type="ARBA" id="ARBA00022679"/>
    </source>
</evidence>
<dbReference type="SUPFAM" id="SSF55874">
    <property type="entry name" value="ATPase domain of HSP90 chaperone/DNA topoisomerase II/histidine kinase"/>
    <property type="match status" value="1"/>
</dbReference>
<evidence type="ECO:0000256" key="6">
    <source>
        <dbReference type="ARBA" id="ARBA00022692"/>
    </source>
</evidence>
<organism evidence="13 14">
    <name type="scientific">Microbispora corallina</name>
    <dbReference type="NCBI Taxonomy" id="83302"/>
    <lineage>
        <taxon>Bacteria</taxon>
        <taxon>Bacillati</taxon>
        <taxon>Actinomycetota</taxon>
        <taxon>Actinomycetes</taxon>
        <taxon>Streptosporangiales</taxon>
        <taxon>Streptosporangiaceae</taxon>
        <taxon>Microbispora</taxon>
    </lineage>
</organism>
<dbReference type="Gene3D" id="1.10.287.130">
    <property type="match status" value="1"/>
</dbReference>
<keyword evidence="9" id="KW-0902">Two-component regulatory system</keyword>
<dbReference type="EMBL" id="BOOC01000033">
    <property type="protein sequence ID" value="GIH42816.1"/>
    <property type="molecule type" value="Genomic_DNA"/>
</dbReference>
<dbReference type="InterPro" id="IPR036097">
    <property type="entry name" value="HisK_dim/P_sf"/>
</dbReference>
<feature type="domain" description="Histidine kinase" evidence="12">
    <location>
        <begin position="84"/>
        <end position="289"/>
    </location>
</feature>
<dbReference type="InterPro" id="IPR003594">
    <property type="entry name" value="HATPase_dom"/>
</dbReference>
<evidence type="ECO:0000256" key="9">
    <source>
        <dbReference type="ARBA" id="ARBA00023012"/>
    </source>
</evidence>
<dbReference type="CDD" id="cd00082">
    <property type="entry name" value="HisKA"/>
    <property type="match status" value="1"/>
</dbReference>
<keyword evidence="4" id="KW-0597">Phosphoprotein</keyword>
<dbReference type="InterPro" id="IPR003661">
    <property type="entry name" value="HisK_dim/P_dom"/>
</dbReference>
<dbReference type="PROSITE" id="PS50109">
    <property type="entry name" value="HIS_KIN"/>
    <property type="match status" value="1"/>
</dbReference>
<keyword evidence="8 11" id="KW-1133">Transmembrane helix</keyword>
<dbReference type="RefSeq" id="WP_204059997.1">
    <property type="nucleotide sequence ID" value="NZ_BOOC01000033.1"/>
</dbReference>
<dbReference type="SUPFAM" id="SSF47384">
    <property type="entry name" value="Homodimeric domain of signal transducing histidine kinase"/>
    <property type="match status" value="1"/>
</dbReference>
<evidence type="ECO:0000259" key="12">
    <source>
        <dbReference type="PROSITE" id="PS50109"/>
    </source>
</evidence>
<dbReference type="SMART" id="SM00387">
    <property type="entry name" value="HATPase_c"/>
    <property type="match status" value="1"/>
</dbReference>
<comment type="caution">
    <text evidence="13">The sequence shown here is derived from an EMBL/GenBank/DDBJ whole genome shotgun (WGS) entry which is preliminary data.</text>
</comment>
<keyword evidence="7" id="KW-0418">Kinase</keyword>
<accession>A0ABQ4G700</accession>
<dbReference type="PANTHER" id="PTHR45436">
    <property type="entry name" value="SENSOR HISTIDINE KINASE YKOH"/>
    <property type="match status" value="1"/>
</dbReference>
<evidence type="ECO:0000256" key="1">
    <source>
        <dbReference type="ARBA" id="ARBA00000085"/>
    </source>
</evidence>
<evidence type="ECO:0000256" key="8">
    <source>
        <dbReference type="ARBA" id="ARBA00022989"/>
    </source>
</evidence>
<name>A0ABQ4G700_9ACTN</name>
<dbReference type="PRINTS" id="PR00344">
    <property type="entry name" value="BCTRLSENSOR"/>
</dbReference>
<dbReference type="InterPro" id="IPR050428">
    <property type="entry name" value="TCS_sensor_his_kinase"/>
</dbReference>
<dbReference type="InterPro" id="IPR036890">
    <property type="entry name" value="HATPase_C_sf"/>
</dbReference>
<feature type="transmembrane region" description="Helical" evidence="11">
    <location>
        <begin position="6"/>
        <end position="26"/>
    </location>
</feature>
<evidence type="ECO:0000256" key="3">
    <source>
        <dbReference type="ARBA" id="ARBA00012438"/>
    </source>
</evidence>
<evidence type="ECO:0000256" key="10">
    <source>
        <dbReference type="ARBA" id="ARBA00023136"/>
    </source>
</evidence>
<evidence type="ECO:0000256" key="7">
    <source>
        <dbReference type="ARBA" id="ARBA00022777"/>
    </source>
</evidence>
<dbReference type="InterPro" id="IPR004358">
    <property type="entry name" value="Sig_transdc_His_kin-like_C"/>
</dbReference>
<dbReference type="Gene3D" id="3.30.565.10">
    <property type="entry name" value="Histidine kinase-like ATPase, C-terminal domain"/>
    <property type="match status" value="1"/>
</dbReference>
<dbReference type="InterPro" id="IPR005467">
    <property type="entry name" value="His_kinase_dom"/>
</dbReference>
<comment type="subcellular location">
    <subcellularLocation>
        <location evidence="2">Cell membrane</location>
    </subcellularLocation>
</comment>
<dbReference type="Pfam" id="PF00512">
    <property type="entry name" value="HisKA"/>
    <property type="match status" value="1"/>
</dbReference>
<dbReference type="EC" id="2.7.13.3" evidence="3"/>
<keyword evidence="10 11" id="KW-0472">Membrane</keyword>
<dbReference type="SMART" id="SM00388">
    <property type="entry name" value="HisKA"/>
    <property type="match status" value="1"/>
</dbReference>
<comment type="catalytic activity">
    <reaction evidence="1">
        <text>ATP + protein L-histidine = ADP + protein N-phospho-L-histidine.</text>
        <dbReference type="EC" id="2.7.13.3"/>
    </reaction>
</comment>
<keyword evidence="14" id="KW-1185">Reference proteome</keyword>
<dbReference type="Pfam" id="PF02518">
    <property type="entry name" value="HATPase_c"/>
    <property type="match status" value="1"/>
</dbReference>
<protein>
    <recommendedName>
        <fullName evidence="3">histidine kinase</fullName>
        <ecNumber evidence="3">2.7.13.3</ecNumber>
    </recommendedName>
</protein>
<evidence type="ECO:0000313" key="13">
    <source>
        <dbReference type="EMBL" id="GIH42816.1"/>
    </source>
</evidence>
<dbReference type="PANTHER" id="PTHR45436:SF5">
    <property type="entry name" value="SENSOR HISTIDINE KINASE TRCS"/>
    <property type="match status" value="1"/>
</dbReference>
<reference evidence="13 14" key="1">
    <citation type="submission" date="2021-01" db="EMBL/GenBank/DDBJ databases">
        <title>Whole genome shotgun sequence of Microbispora corallina NBRC 16416.</title>
        <authorList>
            <person name="Komaki H."/>
            <person name="Tamura T."/>
        </authorList>
    </citation>
    <scope>NUCLEOTIDE SEQUENCE [LARGE SCALE GENOMIC DNA]</scope>
    <source>
        <strain evidence="13 14">NBRC 16416</strain>
    </source>
</reference>
<gene>
    <name evidence="13" type="ORF">Mco01_58160</name>
</gene>
<keyword evidence="6 11" id="KW-0812">Transmembrane</keyword>
<evidence type="ECO:0000256" key="4">
    <source>
        <dbReference type="ARBA" id="ARBA00022553"/>
    </source>
</evidence>
<evidence type="ECO:0000256" key="11">
    <source>
        <dbReference type="SAM" id="Phobius"/>
    </source>
</evidence>
<keyword evidence="5" id="KW-0808">Transferase</keyword>